<organism evidence="1 2">
    <name type="scientific">Dallia pectoralis</name>
    <name type="common">Alaska blackfish</name>
    <dbReference type="NCBI Taxonomy" id="75939"/>
    <lineage>
        <taxon>Eukaryota</taxon>
        <taxon>Metazoa</taxon>
        <taxon>Chordata</taxon>
        <taxon>Craniata</taxon>
        <taxon>Vertebrata</taxon>
        <taxon>Euteleostomi</taxon>
        <taxon>Actinopterygii</taxon>
        <taxon>Neopterygii</taxon>
        <taxon>Teleostei</taxon>
        <taxon>Protacanthopterygii</taxon>
        <taxon>Esociformes</taxon>
        <taxon>Umbridae</taxon>
        <taxon>Dallia</taxon>
    </lineage>
</organism>
<reference evidence="1" key="1">
    <citation type="submission" date="2021-05" db="EMBL/GenBank/DDBJ databases">
        <authorList>
            <person name="Pan Q."/>
            <person name="Jouanno E."/>
            <person name="Zahm M."/>
            <person name="Klopp C."/>
            <person name="Cabau C."/>
            <person name="Louis A."/>
            <person name="Berthelot C."/>
            <person name="Parey E."/>
            <person name="Roest Crollius H."/>
            <person name="Montfort J."/>
            <person name="Robinson-Rechavi M."/>
            <person name="Bouchez O."/>
            <person name="Lampietro C."/>
            <person name="Lopez Roques C."/>
            <person name="Donnadieu C."/>
            <person name="Postlethwait J."/>
            <person name="Bobe J."/>
            <person name="Dillon D."/>
            <person name="Chandos A."/>
            <person name="von Hippel F."/>
            <person name="Guiguen Y."/>
        </authorList>
    </citation>
    <scope>NUCLEOTIDE SEQUENCE</scope>
    <source>
        <strain evidence="1">YG-Jan2019</strain>
    </source>
</reference>
<accession>A0ACC2FCM1</accession>
<sequence>MLEFYEQENTNKQRCSAGRSGYKLARPKRGVSCKRKTPRLTVTRRKHPSTGRAHGVADRMNEIACVPDMDEIFYMDPWDFPPTVSHLSETKEHDSEDSDYFTELSKDHNSMTEVLFGRNLRLSVAATLWQRNVGELLTYFLRIQDSGVFVDFLPMIIKSLDDESPRVSIGCCVDLLPLVKKVLINPYEEYLVVGLQWVQSVLNRWWPELSASKQSDTQSLDGNFQVFKQQLKEFWKQESYLSSVPGSTGEIAKVIDYCLLKLS</sequence>
<dbReference type="EMBL" id="CM055757">
    <property type="protein sequence ID" value="KAJ7989098.1"/>
    <property type="molecule type" value="Genomic_DNA"/>
</dbReference>
<evidence type="ECO:0000313" key="1">
    <source>
        <dbReference type="EMBL" id="KAJ7989098.1"/>
    </source>
</evidence>
<dbReference type="Proteomes" id="UP001157502">
    <property type="component" value="Chromosome 30"/>
</dbReference>
<protein>
    <submittedName>
        <fullName evidence="1">Uncharacterized protein</fullName>
    </submittedName>
</protein>
<keyword evidence="2" id="KW-1185">Reference proteome</keyword>
<gene>
    <name evidence="1" type="ORF">DPEC_G00316010</name>
</gene>
<proteinExistence type="predicted"/>
<evidence type="ECO:0000313" key="2">
    <source>
        <dbReference type="Proteomes" id="UP001157502"/>
    </source>
</evidence>
<comment type="caution">
    <text evidence="1">The sequence shown here is derived from an EMBL/GenBank/DDBJ whole genome shotgun (WGS) entry which is preliminary data.</text>
</comment>
<name>A0ACC2FCM1_DALPE</name>